<feature type="region of interest" description="Disordered" evidence="1">
    <location>
        <begin position="1"/>
        <end position="78"/>
    </location>
</feature>
<proteinExistence type="predicted"/>
<evidence type="ECO:0000256" key="1">
    <source>
        <dbReference type="SAM" id="MobiDB-lite"/>
    </source>
</evidence>
<dbReference type="InParanoid" id="A0A5J5F1E7"/>
<feature type="compositionally biased region" description="Low complexity" evidence="1">
    <location>
        <begin position="37"/>
        <end position="63"/>
    </location>
</feature>
<sequence length="102" mass="11584">MATNVEEKRPALEEESDASVSGSEEESDYEEDVPREQQLQRQQQQQQQQPQQKQQVARQQQGQDVEKKGKSSAPSVRLDLNIELEVTLKARIHGDLTLALLT</sequence>
<feature type="compositionally biased region" description="Acidic residues" evidence="1">
    <location>
        <begin position="13"/>
        <end position="33"/>
    </location>
</feature>
<dbReference type="AlphaFoldDB" id="A0A5J5F1E7"/>
<gene>
    <name evidence="2" type="ORF">FN846DRAFT_918177</name>
</gene>
<dbReference type="EMBL" id="VXIS01000059">
    <property type="protein sequence ID" value="KAA8909287.1"/>
    <property type="molecule type" value="Genomic_DNA"/>
</dbReference>
<evidence type="ECO:0000313" key="2">
    <source>
        <dbReference type="EMBL" id="KAA8909287.1"/>
    </source>
</evidence>
<reference evidence="2 3" key="1">
    <citation type="submission" date="2019-09" db="EMBL/GenBank/DDBJ databases">
        <title>Draft genome of the ectomycorrhizal ascomycete Sphaerosporella brunnea.</title>
        <authorList>
            <consortium name="DOE Joint Genome Institute"/>
            <person name="Benucci G.M."/>
            <person name="Marozzi G."/>
            <person name="Antonielli L."/>
            <person name="Sanchez S."/>
            <person name="Marco P."/>
            <person name="Wang X."/>
            <person name="Falini L.B."/>
            <person name="Barry K."/>
            <person name="Haridas S."/>
            <person name="Lipzen A."/>
            <person name="Labutti K."/>
            <person name="Grigoriev I.V."/>
            <person name="Murat C."/>
            <person name="Martin F."/>
            <person name="Albertini E."/>
            <person name="Donnini D."/>
            <person name="Bonito G."/>
        </authorList>
    </citation>
    <scope>NUCLEOTIDE SEQUENCE [LARGE SCALE GENOMIC DNA]</scope>
    <source>
        <strain evidence="2 3">Sb_GMNB300</strain>
    </source>
</reference>
<protein>
    <submittedName>
        <fullName evidence="2">Uncharacterized protein</fullName>
    </submittedName>
</protein>
<accession>A0A5J5F1E7</accession>
<name>A0A5J5F1E7_9PEZI</name>
<dbReference type="Proteomes" id="UP000326924">
    <property type="component" value="Unassembled WGS sequence"/>
</dbReference>
<keyword evidence="3" id="KW-1185">Reference proteome</keyword>
<comment type="caution">
    <text evidence="2">The sequence shown here is derived from an EMBL/GenBank/DDBJ whole genome shotgun (WGS) entry which is preliminary data.</text>
</comment>
<evidence type="ECO:0000313" key="3">
    <source>
        <dbReference type="Proteomes" id="UP000326924"/>
    </source>
</evidence>
<dbReference type="OrthoDB" id="2873061at2759"/>
<feature type="compositionally biased region" description="Basic and acidic residues" evidence="1">
    <location>
        <begin position="1"/>
        <end position="12"/>
    </location>
</feature>
<organism evidence="2 3">
    <name type="scientific">Sphaerosporella brunnea</name>
    <dbReference type="NCBI Taxonomy" id="1250544"/>
    <lineage>
        <taxon>Eukaryota</taxon>
        <taxon>Fungi</taxon>
        <taxon>Dikarya</taxon>
        <taxon>Ascomycota</taxon>
        <taxon>Pezizomycotina</taxon>
        <taxon>Pezizomycetes</taxon>
        <taxon>Pezizales</taxon>
        <taxon>Pyronemataceae</taxon>
        <taxon>Sphaerosporella</taxon>
    </lineage>
</organism>